<dbReference type="Proteomes" id="UP000078428">
    <property type="component" value="Unassembled WGS sequence"/>
</dbReference>
<gene>
    <name evidence="1" type="ORF">A6A04_06730</name>
</gene>
<evidence type="ECO:0000313" key="2">
    <source>
        <dbReference type="Proteomes" id="UP000078428"/>
    </source>
</evidence>
<dbReference type="AlphaFoldDB" id="A0A178MCG3"/>
<name>A0A178MCG3_9PROT</name>
<proteinExistence type="predicted"/>
<evidence type="ECO:0008006" key="3">
    <source>
        <dbReference type="Google" id="ProtNLM"/>
    </source>
</evidence>
<dbReference type="EMBL" id="LWQT01000098">
    <property type="protein sequence ID" value="OAN45718.1"/>
    <property type="molecule type" value="Genomic_DNA"/>
</dbReference>
<reference evidence="1 2" key="1">
    <citation type="submission" date="2016-04" db="EMBL/GenBank/DDBJ databases">
        <title>Draft genome sequence of freshwater magnetotactic bacteria Magnetospirillum marisnigri SP-1 and Magnetospirillum moscoviense BB-1.</title>
        <authorList>
            <person name="Koziaeva V."/>
            <person name="Dziuba M.V."/>
            <person name="Ivanov T.M."/>
            <person name="Kuznetsov B."/>
            <person name="Grouzdev D.S."/>
        </authorList>
    </citation>
    <scope>NUCLEOTIDE SEQUENCE [LARGE SCALE GENOMIC DNA]</scope>
    <source>
        <strain evidence="1 2">SP-1</strain>
    </source>
</reference>
<accession>A0A178MCG3</accession>
<sequence length="117" mass="12759">MDQKLEGGLGNRTWQRQNCGTEGVFTVDAFQSRAFMVDASPGGFKLRFEQIEGAMGYLTPPPVDLLVTNSHGTVFSATVMWAKDGLAGARFYAYLSLDDVVTLMTGKFTLKLAKPTT</sequence>
<organism evidence="1 2">
    <name type="scientific">Paramagnetospirillum marisnigri</name>
    <dbReference type="NCBI Taxonomy" id="1285242"/>
    <lineage>
        <taxon>Bacteria</taxon>
        <taxon>Pseudomonadati</taxon>
        <taxon>Pseudomonadota</taxon>
        <taxon>Alphaproteobacteria</taxon>
        <taxon>Rhodospirillales</taxon>
        <taxon>Magnetospirillaceae</taxon>
        <taxon>Paramagnetospirillum</taxon>
    </lineage>
</organism>
<dbReference type="SUPFAM" id="SSF141371">
    <property type="entry name" value="PilZ domain-like"/>
    <property type="match status" value="1"/>
</dbReference>
<dbReference type="OrthoDB" id="7355706at2"/>
<comment type="caution">
    <text evidence="1">The sequence shown here is derived from an EMBL/GenBank/DDBJ whole genome shotgun (WGS) entry which is preliminary data.</text>
</comment>
<evidence type="ECO:0000313" key="1">
    <source>
        <dbReference type="EMBL" id="OAN45718.1"/>
    </source>
</evidence>
<keyword evidence="2" id="KW-1185">Reference proteome</keyword>
<protein>
    <recommendedName>
        <fullName evidence="3">PilZ domain-containing protein</fullName>
    </recommendedName>
</protein>
<dbReference type="RefSeq" id="WP_068495254.1">
    <property type="nucleotide sequence ID" value="NZ_LWQT01000098.1"/>
</dbReference>